<evidence type="ECO:0000313" key="1">
    <source>
        <dbReference type="EMBL" id="MCZ2653490.1"/>
    </source>
</evidence>
<accession>A0ABD4VPU5</accession>
<dbReference type="Proteomes" id="UP001075704">
    <property type="component" value="Unassembled WGS sequence"/>
</dbReference>
<dbReference type="RefSeq" id="WP_269098154.1">
    <property type="nucleotide sequence ID" value="NZ_JAPUAC010000002.1"/>
</dbReference>
<organism evidence="1 2">
    <name type="scientific">Bacteroides fragilis</name>
    <dbReference type="NCBI Taxonomy" id="817"/>
    <lineage>
        <taxon>Bacteria</taxon>
        <taxon>Pseudomonadati</taxon>
        <taxon>Bacteroidota</taxon>
        <taxon>Bacteroidia</taxon>
        <taxon>Bacteroidales</taxon>
        <taxon>Bacteroidaceae</taxon>
        <taxon>Bacteroides</taxon>
    </lineage>
</organism>
<dbReference type="EMBL" id="JAPUAC010000002">
    <property type="protein sequence ID" value="MCZ2653490.1"/>
    <property type="molecule type" value="Genomic_DNA"/>
</dbReference>
<name>A0ABD4VPU5_BACFG</name>
<dbReference type="AlphaFoldDB" id="A0ABD4VPU5"/>
<sequence>MEFYTTLWANDWAKQIQNNDKNSILSVIYGGPHSSQPSLGKIKVGDVIFPVRIESGKLYIMGRMTVERIMNADEYLQSIGIHTDCLWDSYTYQHRDTITHKIPRTCADNVAIGINGTTIKDRLVPTDKLALIKLGIKKGEEQPLKPKLSLSFQGHIRRLSENSAMLFNQIIEQNI</sequence>
<protein>
    <submittedName>
        <fullName evidence="1">Uncharacterized protein</fullName>
    </submittedName>
</protein>
<reference evidence="1" key="1">
    <citation type="submission" date="2022-12" db="EMBL/GenBank/DDBJ databases">
        <title>Development of a Multilocus Sequence Typing Scheme for Bacteroides fragilis Based on Whole Genome Sequencing Data and Clinical Application.</title>
        <authorList>
            <person name="Nielsen F.D."/>
            <person name="Justesen U.S."/>
        </authorList>
    </citation>
    <scope>NUCLEOTIDE SEQUENCE</scope>
    <source>
        <strain evidence="1">BF_BC_ODE_DK_2015_2</strain>
    </source>
</reference>
<gene>
    <name evidence="1" type="ORF">O1422_04850</name>
</gene>
<evidence type="ECO:0000313" key="2">
    <source>
        <dbReference type="Proteomes" id="UP001075704"/>
    </source>
</evidence>
<comment type="caution">
    <text evidence="1">The sequence shown here is derived from an EMBL/GenBank/DDBJ whole genome shotgun (WGS) entry which is preliminary data.</text>
</comment>
<proteinExistence type="predicted"/>